<dbReference type="EMBL" id="LT629774">
    <property type="protein sequence ID" value="SDS14625.1"/>
    <property type="molecule type" value="Genomic_DNA"/>
</dbReference>
<dbReference type="CDD" id="cd03801">
    <property type="entry name" value="GT4_PimA-like"/>
    <property type="match status" value="1"/>
</dbReference>
<dbReference type="STRING" id="1249933.SAMN04489797_0968"/>
<name>A0A1H1PU08_9FLAO</name>
<keyword evidence="3" id="KW-1185">Reference proteome</keyword>
<gene>
    <name evidence="2" type="ORF">SAMN04489797_0968</name>
</gene>
<dbReference type="SUPFAM" id="SSF53756">
    <property type="entry name" value="UDP-Glycosyltransferase/glycogen phosphorylase"/>
    <property type="match status" value="1"/>
</dbReference>
<dbReference type="AlphaFoldDB" id="A0A1H1PU08"/>
<evidence type="ECO:0000313" key="3">
    <source>
        <dbReference type="Proteomes" id="UP000198963"/>
    </source>
</evidence>
<dbReference type="Gene3D" id="3.40.50.2000">
    <property type="entry name" value="Glycogen Phosphorylase B"/>
    <property type="match status" value="2"/>
</dbReference>
<keyword evidence="2" id="KW-0808">Transferase</keyword>
<feature type="domain" description="Glycosyl transferase family 1" evidence="1">
    <location>
        <begin position="169"/>
        <end position="322"/>
    </location>
</feature>
<dbReference type="GO" id="GO:0016757">
    <property type="term" value="F:glycosyltransferase activity"/>
    <property type="evidence" value="ECO:0007669"/>
    <property type="project" value="InterPro"/>
</dbReference>
<proteinExistence type="predicted"/>
<evidence type="ECO:0000259" key="1">
    <source>
        <dbReference type="Pfam" id="PF00534"/>
    </source>
</evidence>
<dbReference type="PANTHER" id="PTHR12526">
    <property type="entry name" value="GLYCOSYLTRANSFERASE"/>
    <property type="match status" value="1"/>
</dbReference>
<dbReference type="InterPro" id="IPR001296">
    <property type="entry name" value="Glyco_trans_1"/>
</dbReference>
<protein>
    <submittedName>
        <fullName evidence="2">Glycosyltransferase involved in cell wall bisynthesis</fullName>
    </submittedName>
</protein>
<accession>A0A1H1PU08</accession>
<dbReference type="PANTHER" id="PTHR12526:SF630">
    <property type="entry name" value="GLYCOSYLTRANSFERASE"/>
    <property type="match status" value="1"/>
</dbReference>
<dbReference type="Pfam" id="PF00534">
    <property type="entry name" value="Glycos_transf_1"/>
    <property type="match status" value="1"/>
</dbReference>
<reference evidence="2 3" key="1">
    <citation type="submission" date="2016-10" db="EMBL/GenBank/DDBJ databases">
        <authorList>
            <person name="Varghese N."/>
            <person name="Submissions S."/>
        </authorList>
    </citation>
    <scope>NUCLEOTIDE SEQUENCE [LARGE SCALE GENOMIC DNA]</scope>
    <source>
        <strain evidence="2 3">RHA_55</strain>
    </source>
</reference>
<dbReference type="Proteomes" id="UP000198963">
    <property type="component" value="Chromosome I"/>
</dbReference>
<organism evidence="2 3">
    <name type="scientific">Winogradskyella sediminis</name>
    <dbReference type="NCBI Taxonomy" id="1382466"/>
    <lineage>
        <taxon>Bacteria</taxon>
        <taxon>Pseudomonadati</taxon>
        <taxon>Bacteroidota</taxon>
        <taxon>Flavobacteriia</taxon>
        <taxon>Flavobacteriales</taxon>
        <taxon>Flavobacteriaceae</taxon>
        <taxon>Winogradskyella</taxon>
    </lineage>
</organism>
<evidence type="ECO:0000313" key="2">
    <source>
        <dbReference type="EMBL" id="SDS14625.1"/>
    </source>
</evidence>
<sequence length="345" mass="39042">MNVVFFVINYMPHQIVSMTTLIKEYHINVHSVASKDNTIPPPDTDKFKSYKLKDFTRASLLEFVEGINPAIMVVAGWAVKDFVWVSKRVKVKLNIPVVSYSDTQWQGSWKQRINGLISKWHHRQAFSHLWVAGIYQYEYARKLGFSKNNIIYNSLSCDLELFQNCSTVHKHNDYPKNFLFIGRFVEEKGLSFLLEAWSQILNKNGWTLTLIGDGHLKDQFKHKEGLVVKDFMSQESLIREIEGSGCFILPSIFEPWALVIHEAAAAGLPLIATNVCGAAAHFIISGFNGYQTSPSVEEIKLAMEKIIASNSEQLLTFSANSRRLARTITPELGAGQLMSVLNGRQ</sequence>